<keyword evidence="2" id="KW-1185">Reference proteome</keyword>
<evidence type="ECO:0000313" key="2">
    <source>
        <dbReference type="Proteomes" id="UP000775213"/>
    </source>
</evidence>
<dbReference type="Proteomes" id="UP000775213">
    <property type="component" value="Unassembled WGS sequence"/>
</dbReference>
<accession>A0AAV7FXF6</accession>
<proteinExistence type="predicted"/>
<comment type="caution">
    <text evidence="1">The sequence shown here is derived from an EMBL/GenBank/DDBJ whole genome shotgun (WGS) entry which is preliminary data.</text>
</comment>
<dbReference type="AlphaFoldDB" id="A0AAV7FXF6"/>
<sequence length="234" mass="25699">MPFVANPLALSVPEAAFEAWLRDSGYLETLDTSSSSLPTSSATFPFSSSKPLPPKNPAAAVAGVIYPVFFFLRTLASLFTINPFAKLTPEDFAGETPSWTLRFIGDAGSYSWPGGPSQARMRVQENISDANSAIESDGKFRCLGAAKAFVEMLREEDMDLYFLFKRKLKEGMEDAVELVKRMLLGFLLHLVGKRPSLFIENGIEVGAKSLLSLISVLLARRKLDCDMLILLLPP</sequence>
<dbReference type="EMBL" id="JAGFBR010000019">
    <property type="protein sequence ID" value="KAH0448524.1"/>
    <property type="molecule type" value="Genomic_DNA"/>
</dbReference>
<protein>
    <submittedName>
        <fullName evidence="1">Uncharacterized protein</fullName>
    </submittedName>
</protein>
<name>A0AAV7FXF6_DENCH</name>
<evidence type="ECO:0000313" key="1">
    <source>
        <dbReference type="EMBL" id="KAH0448524.1"/>
    </source>
</evidence>
<organism evidence="1 2">
    <name type="scientific">Dendrobium chrysotoxum</name>
    <name type="common">Orchid</name>
    <dbReference type="NCBI Taxonomy" id="161865"/>
    <lineage>
        <taxon>Eukaryota</taxon>
        <taxon>Viridiplantae</taxon>
        <taxon>Streptophyta</taxon>
        <taxon>Embryophyta</taxon>
        <taxon>Tracheophyta</taxon>
        <taxon>Spermatophyta</taxon>
        <taxon>Magnoliopsida</taxon>
        <taxon>Liliopsida</taxon>
        <taxon>Asparagales</taxon>
        <taxon>Orchidaceae</taxon>
        <taxon>Epidendroideae</taxon>
        <taxon>Malaxideae</taxon>
        <taxon>Dendrobiinae</taxon>
        <taxon>Dendrobium</taxon>
    </lineage>
</organism>
<gene>
    <name evidence="1" type="ORF">IEQ34_022324</name>
</gene>
<reference evidence="1 2" key="1">
    <citation type="journal article" date="2021" name="Hortic Res">
        <title>Chromosome-scale assembly of the Dendrobium chrysotoxum genome enhances the understanding of orchid evolution.</title>
        <authorList>
            <person name="Zhang Y."/>
            <person name="Zhang G.Q."/>
            <person name="Zhang D."/>
            <person name="Liu X.D."/>
            <person name="Xu X.Y."/>
            <person name="Sun W.H."/>
            <person name="Yu X."/>
            <person name="Zhu X."/>
            <person name="Wang Z.W."/>
            <person name="Zhao X."/>
            <person name="Zhong W.Y."/>
            <person name="Chen H."/>
            <person name="Yin W.L."/>
            <person name="Huang T."/>
            <person name="Niu S.C."/>
            <person name="Liu Z.J."/>
        </authorList>
    </citation>
    <scope>NUCLEOTIDE SEQUENCE [LARGE SCALE GENOMIC DNA]</scope>
    <source>
        <strain evidence="1">Lindl</strain>
    </source>
</reference>